<feature type="compositionally biased region" description="Basic and acidic residues" evidence="3">
    <location>
        <begin position="1885"/>
        <end position="1895"/>
    </location>
</feature>
<feature type="compositionally biased region" description="Polar residues" evidence="3">
    <location>
        <begin position="492"/>
        <end position="510"/>
    </location>
</feature>
<dbReference type="Gene3D" id="2.40.50.40">
    <property type="match status" value="1"/>
</dbReference>
<feature type="region of interest" description="Disordered" evidence="3">
    <location>
        <begin position="991"/>
        <end position="1027"/>
    </location>
</feature>
<evidence type="ECO:0000256" key="3">
    <source>
        <dbReference type="SAM" id="MobiDB-lite"/>
    </source>
</evidence>
<evidence type="ECO:0000313" key="5">
    <source>
        <dbReference type="Proteomes" id="UP000887540"/>
    </source>
</evidence>
<feature type="compositionally biased region" description="Basic and acidic residues" evidence="3">
    <location>
        <begin position="1969"/>
        <end position="1989"/>
    </location>
</feature>
<feature type="region of interest" description="Disordered" evidence="3">
    <location>
        <begin position="48"/>
        <end position="104"/>
    </location>
</feature>
<evidence type="ECO:0000259" key="4">
    <source>
        <dbReference type="PROSITE" id="PS50013"/>
    </source>
</evidence>
<feature type="compositionally biased region" description="Low complexity" evidence="3">
    <location>
        <begin position="83"/>
        <end position="95"/>
    </location>
</feature>
<feature type="region of interest" description="Disordered" evidence="3">
    <location>
        <begin position="1066"/>
        <end position="1107"/>
    </location>
</feature>
<feature type="region of interest" description="Disordered" evidence="3">
    <location>
        <begin position="116"/>
        <end position="139"/>
    </location>
</feature>
<dbReference type="CDD" id="cd00024">
    <property type="entry name" value="CD_CSD"/>
    <property type="match status" value="1"/>
</dbReference>
<proteinExistence type="predicted"/>
<dbReference type="PROSITE" id="PS50013">
    <property type="entry name" value="CHROMO_2"/>
    <property type="match status" value="1"/>
</dbReference>
<feature type="region of interest" description="Disordered" evidence="3">
    <location>
        <begin position="2225"/>
        <end position="2244"/>
    </location>
</feature>
<feature type="domain" description="Chromo" evidence="4">
    <location>
        <begin position="142"/>
        <end position="201"/>
    </location>
</feature>
<feature type="compositionally biased region" description="Polar residues" evidence="3">
    <location>
        <begin position="2259"/>
        <end position="2277"/>
    </location>
</feature>
<dbReference type="SUPFAM" id="SSF54160">
    <property type="entry name" value="Chromo domain-like"/>
    <property type="match status" value="1"/>
</dbReference>
<feature type="region of interest" description="Disordered" evidence="3">
    <location>
        <begin position="213"/>
        <end position="255"/>
    </location>
</feature>
<dbReference type="Gene3D" id="2.20.25.240">
    <property type="match status" value="2"/>
</dbReference>
<name>A0A914DSA9_9BILA</name>
<feature type="region of interest" description="Disordered" evidence="3">
    <location>
        <begin position="727"/>
        <end position="806"/>
    </location>
</feature>
<feature type="compositionally biased region" description="Polar residues" evidence="3">
    <location>
        <begin position="790"/>
        <end position="801"/>
    </location>
</feature>
<feature type="compositionally biased region" description="Acidic residues" evidence="3">
    <location>
        <begin position="1912"/>
        <end position="1927"/>
    </location>
</feature>
<feature type="region of interest" description="Disordered" evidence="3">
    <location>
        <begin position="2255"/>
        <end position="2277"/>
    </location>
</feature>
<feature type="compositionally biased region" description="Low complexity" evidence="3">
    <location>
        <begin position="1012"/>
        <end position="1022"/>
    </location>
</feature>
<feature type="region of interest" description="Disordered" evidence="3">
    <location>
        <begin position="1960"/>
        <end position="2000"/>
    </location>
</feature>
<feature type="region of interest" description="Disordered" evidence="3">
    <location>
        <begin position="1"/>
        <end position="29"/>
    </location>
</feature>
<dbReference type="GO" id="GO:0005634">
    <property type="term" value="C:nucleus"/>
    <property type="evidence" value="ECO:0007669"/>
    <property type="project" value="UniProtKB-SubCell"/>
</dbReference>
<evidence type="ECO:0000256" key="2">
    <source>
        <dbReference type="ARBA" id="ARBA00023242"/>
    </source>
</evidence>
<feature type="region of interest" description="Disordered" evidence="3">
    <location>
        <begin position="310"/>
        <end position="340"/>
    </location>
</feature>
<dbReference type="InterPro" id="IPR051219">
    <property type="entry name" value="Heterochromatin_chromo-domain"/>
</dbReference>
<reference evidence="6" key="1">
    <citation type="submission" date="2022-11" db="UniProtKB">
        <authorList>
            <consortium name="WormBaseParasite"/>
        </authorList>
    </citation>
    <scope>IDENTIFICATION</scope>
</reference>
<feature type="compositionally biased region" description="Polar residues" evidence="3">
    <location>
        <begin position="1378"/>
        <end position="1392"/>
    </location>
</feature>
<feature type="compositionally biased region" description="Polar residues" evidence="3">
    <location>
        <begin position="278"/>
        <end position="296"/>
    </location>
</feature>
<accession>A0A914DSA9</accession>
<dbReference type="Proteomes" id="UP000887540">
    <property type="component" value="Unplaced"/>
</dbReference>
<feature type="region of interest" description="Disordered" evidence="3">
    <location>
        <begin position="1351"/>
        <end position="1402"/>
    </location>
</feature>
<dbReference type="InterPro" id="IPR023779">
    <property type="entry name" value="Chromodomain_CS"/>
</dbReference>
<feature type="compositionally biased region" description="Low complexity" evidence="3">
    <location>
        <begin position="746"/>
        <end position="763"/>
    </location>
</feature>
<dbReference type="PROSITE" id="PS00598">
    <property type="entry name" value="CHROMO_1"/>
    <property type="match status" value="1"/>
</dbReference>
<feature type="compositionally biased region" description="Pro residues" evidence="3">
    <location>
        <begin position="1069"/>
        <end position="1080"/>
    </location>
</feature>
<comment type="subcellular location">
    <subcellularLocation>
        <location evidence="1">Nucleus</location>
    </subcellularLocation>
</comment>
<dbReference type="InterPro" id="IPR023780">
    <property type="entry name" value="Chromo_domain"/>
</dbReference>
<dbReference type="SMART" id="SM00298">
    <property type="entry name" value="CHROMO"/>
    <property type="match status" value="1"/>
</dbReference>
<feature type="compositionally biased region" description="Polar residues" evidence="3">
    <location>
        <begin position="1351"/>
        <end position="1371"/>
    </location>
</feature>
<dbReference type="InterPro" id="IPR016197">
    <property type="entry name" value="Chromo-like_dom_sf"/>
</dbReference>
<keyword evidence="5" id="KW-1185">Reference proteome</keyword>
<feature type="compositionally biased region" description="Polar residues" evidence="3">
    <location>
        <begin position="14"/>
        <end position="29"/>
    </location>
</feature>
<feature type="region of interest" description="Disordered" evidence="3">
    <location>
        <begin position="490"/>
        <end position="510"/>
    </location>
</feature>
<keyword evidence="2" id="KW-0539">Nucleus</keyword>
<dbReference type="WBParaSite" id="ACRNAN_scaffold366.g16770.t1">
    <property type="protein sequence ID" value="ACRNAN_scaffold366.g16770.t1"/>
    <property type="gene ID" value="ACRNAN_scaffold366.g16770"/>
</dbReference>
<evidence type="ECO:0000313" key="6">
    <source>
        <dbReference type="WBParaSite" id="ACRNAN_scaffold366.g16770.t1"/>
    </source>
</evidence>
<feature type="region of interest" description="Disordered" evidence="3">
    <location>
        <begin position="524"/>
        <end position="545"/>
    </location>
</feature>
<dbReference type="Pfam" id="PF00385">
    <property type="entry name" value="Chromo"/>
    <property type="match status" value="1"/>
</dbReference>
<dbReference type="PANTHER" id="PTHR22812">
    <property type="entry name" value="CHROMOBOX PROTEIN"/>
    <property type="match status" value="1"/>
</dbReference>
<feature type="region of interest" description="Disordered" evidence="3">
    <location>
        <begin position="624"/>
        <end position="649"/>
    </location>
</feature>
<protein>
    <submittedName>
        <fullName evidence="6">Chromo domain-containing protein</fullName>
    </submittedName>
</protein>
<organism evidence="5 6">
    <name type="scientific">Acrobeloides nanus</name>
    <dbReference type="NCBI Taxonomy" id="290746"/>
    <lineage>
        <taxon>Eukaryota</taxon>
        <taxon>Metazoa</taxon>
        <taxon>Ecdysozoa</taxon>
        <taxon>Nematoda</taxon>
        <taxon>Chromadorea</taxon>
        <taxon>Rhabditida</taxon>
        <taxon>Tylenchina</taxon>
        <taxon>Cephalobomorpha</taxon>
        <taxon>Cephaloboidea</taxon>
        <taxon>Cephalobidae</taxon>
        <taxon>Acrobeloides</taxon>
    </lineage>
</organism>
<feature type="compositionally biased region" description="Basic and acidic residues" evidence="3">
    <location>
        <begin position="213"/>
        <end position="230"/>
    </location>
</feature>
<feature type="region of interest" description="Disordered" evidence="3">
    <location>
        <begin position="272"/>
        <end position="296"/>
    </location>
</feature>
<feature type="compositionally biased region" description="Polar residues" evidence="3">
    <location>
        <begin position="313"/>
        <end position="328"/>
    </location>
</feature>
<sequence length="2295" mass="259706">MEENGPLAMKTQHAESQQNVPNLDSQPTNITEINTESLLLKAIALAPGQIQLEAPKTKRRKKETKSGSIVDENESIPSDGEKTQTQQPQSPTKPQNSIGMSMTDYVLEKVNKIKDEIEQGASTSAVQDESDKPSEQADDEVYEVEKILKTKMTRGIRYFFVRWKGYDEGYDTWEPEENLEGSPEIVKEFMEEYEKERKEKARKSGIASKVQIEKEKRAKEEKTEAGEREWTPGMEEDDDNKRRPKRSCVKPVSYEMPPSPTAYYRSFLRHKERKDMVSPTSAQKSPASKPMNSEKNVSPNELLLQTIEGAASPSGSHSPVTSHVTQKGTRGKKAPRLEERLHSNDRKTFDVWRHLLIFHETKTQITGFTQLREFTRNQLSNLIDMSKKNPFVFMGGKDSYMLFGGFLYKNFRQTPTSHTNAEGKLKSEWRCVCSPEVGCNAVVHSNGDHAVSFALHNHPADFEGMEDAVWKYYSRDIAAAAEKTDEILIEEPSSSTPTDEPITLPQSSTETTENLVTMKDQETNEVAQLPGSSTTNEIDATEGKSAPTTAPIAAIEQMLQQAIPQVPDEKRKIESKSSDPVAPPTIQHLPQQAPPYQQMMGQPQIQQRLLPTLTSHLTNPITAQTAQAQTSQKRPQPMGNNEHPAKRPYMPMSTMTTGVMVSPSYGVVVSTQAGPQLMRPPHMLPSQYYRYSMPDPTTSTAMQVNFGQRMQFQQVPQGQMQFGQMIHGQTRPFPPGQVPQRQTTSGQFPPGQVPQGQMQFGQMIHGQIPRQHPPGQGHVQPGQMPLRQYQPGQNPPGQLSNYGPRVPQQAYPRQILTQAVPSPQQILQDSQFRFKLVEQIRAAIVKSENEGYAYKCFPNCERFAYKGYVYHLPTGRTWFCARRTRKGAICTGQLKLSRDPNRPIHPIIAIHDHQKDYAFLLREVCRQLLYNTVADKCDQHIFDKIYHTLRALLPEFLSGKVLPDFDTVKHRVWSNPLRDVDVERVKLHYRKVASKNQPNNPVINLDDDDEQPQSSSSNNTNNLDDPLIPALPFGVLPIYEDIEELEEPDRRPVIHEEMMAMLARSLPNQAPPPQPIPTTQPGPRQMVPTPMNNLPPRQAGPRQMVTQQPTHNLTTSLAGPRQVMQRMANVPVSQHGPRQMIPQGLRPMQQQTVPRPQIRPPQPVQNMTNAQIRPGTQMRAPIQTPQIVQNPQTRPVVQQVNQNQTVQPSTSSKNTSPEVQSSTITLLAYVSDPLFFCVNGISKLAYRGDIYQLSYETPEFTFWHCDRKSCKARLKQVTSNNQFMFYHLCEHQIHMPPVYKINDVPVIRLNVLNPKIETPTFKHFSVPGMTIKKEHIMADVPESILKTASVNVPNRVKPTNTPTQATQNVQKTPPAKVPQTNQNQPKEANAPTQNQQQQKQIDQNRWKDLAKYIQVQYSQILQESNDKPYLYVNGKERRLTYRGQIFANHGATNVNTPHEKTFWFCIYGIPSTSGTSGCPVNIIVSNGKIQFTREINHTHASPMTTLRSELLTFLVVRAATFDPSWTSSDARNVLSNLNQGQVPAETRIGKWIAEQRARGKGFYEQLGFIKASIPPVQKPTTQQTPLFRPPQQSLQPMVQNVIPQNSAIRQALTRKPLEVPAIVGQQAIPRKTGLVSQQQVTHVRNISFNPTMAARAQQEKEVDWEEERWKVTLDFPLLFPASKEDKEHPRMAYKGNVYYKVSAIDEFSLWKCELHKVRSETQSSCRATIEVSRGKVNLIAKHNHPEDFKNMWSKLQESGIDIGVYGVPKSEPVSRKQRKSNVSTTAKEVIQMDSDSDEIQILTPATTPVARGSPAIASEPTTLVEIASDPIISDSIVETEQSQIEERIQFMVNLVAKLEGDFQNDDESPEVQILQVLSSIVDQVAEEKETEKEQEGTENELDDLPRTVVQNEEIEDYSATENNEDTLENPAEMSPIEEGQNVDEDQVEDRFEENFAENLIEMDQNNSPSHDDSIEKNEKESEQDKKLVNDQEVENISSSTNLQSSLVDELKVVTQDACEASKRVPMSILLQGREFLAFQGHLYRHKSKSKRANSSTENCTKTWSCIENYRQAEKCLAKLEIIDAHTTETAELTQLQHLFPKFNIPEWSIPESTRTLAVKAVQEHNHDQNMVRTEGSIIRYLVMRKALENPDLSETDMFKAFQALTPKSYEKNSSLKASLKAFREELMRLREQGMNIYAGIDHRNQLAMSGTIEKEHKTVVERITNQEESGEALRNLEVSTQIDSEDRDMVQEYNHDQNMDSNGSNQALDEPTNMDTTDTLQLAIAGSDSDIEMES</sequence>
<feature type="compositionally biased region" description="Polar residues" evidence="3">
    <location>
        <begin position="524"/>
        <end position="538"/>
    </location>
</feature>
<feature type="region of interest" description="Disordered" evidence="3">
    <location>
        <begin position="1885"/>
        <end position="1947"/>
    </location>
</feature>
<evidence type="ECO:0000256" key="1">
    <source>
        <dbReference type="ARBA" id="ARBA00004123"/>
    </source>
</evidence>
<dbReference type="InterPro" id="IPR000953">
    <property type="entry name" value="Chromo/chromo_shadow_dom"/>
</dbReference>